<proteinExistence type="predicted"/>
<comment type="caution">
    <text evidence="2">The sequence shown here is derived from an EMBL/GenBank/DDBJ whole genome shotgun (WGS) entry which is preliminary data.</text>
</comment>
<evidence type="ECO:0000256" key="1">
    <source>
        <dbReference type="SAM" id="MobiDB-lite"/>
    </source>
</evidence>
<keyword evidence="3" id="KW-1185">Reference proteome</keyword>
<evidence type="ECO:0000313" key="3">
    <source>
        <dbReference type="Proteomes" id="UP000886998"/>
    </source>
</evidence>
<reference evidence="2" key="1">
    <citation type="submission" date="2020-08" db="EMBL/GenBank/DDBJ databases">
        <title>Multicomponent nature underlies the extraordinary mechanical properties of spider dragline silk.</title>
        <authorList>
            <person name="Kono N."/>
            <person name="Nakamura H."/>
            <person name="Mori M."/>
            <person name="Yoshida Y."/>
            <person name="Ohtoshi R."/>
            <person name="Malay A.D."/>
            <person name="Moran D.A.P."/>
            <person name="Tomita M."/>
            <person name="Numata K."/>
            <person name="Arakawa K."/>
        </authorList>
    </citation>
    <scope>NUCLEOTIDE SEQUENCE</scope>
</reference>
<gene>
    <name evidence="2" type="ORF">TNIN_386321</name>
</gene>
<dbReference type="Proteomes" id="UP000886998">
    <property type="component" value="Unassembled WGS sequence"/>
</dbReference>
<accession>A0A8X6XAH0</accession>
<evidence type="ECO:0000313" key="2">
    <source>
        <dbReference type="EMBL" id="GFY49629.1"/>
    </source>
</evidence>
<organism evidence="2 3">
    <name type="scientific">Trichonephila inaurata madagascariensis</name>
    <dbReference type="NCBI Taxonomy" id="2747483"/>
    <lineage>
        <taxon>Eukaryota</taxon>
        <taxon>Metazoa</taxon>
        <taxon>Ecdysozoa</taxon>
        <taxon>Arthropoda</taxon>
        <taxon>Chelicerata</taxon>
        <taxon>Arachnida</taxon>
        <taxon>Araneae</taxon>
        <taxon>Araneomorphae</taxon>
        <taxon>Entelegynae</taxon>
        <taxon>Araneoidea</taxon>
        <taxon>Nephilidae</taxon>
        <taxon>Trichonephila</taxon>
        <taxon>Trichonephila inaurata</taxon>
    </lineage>
</organism>
<sequence length="67" mass="7449">MIDGWVPADEKWKELLNEEFGKENFNSAKVALSEKSWKVSGSGNGKVTEKLLVNDEEHNGTEDGKVV</sequence>
<name>A0A8X6XAH0_9ARAC</name>
<dbReference type="AlphaFoldDB" id="A0A8X6XAH0"/>
<feature type="compositionally biased region" description="Basic and acidic residues" evidence="1">
    <location>
        <begin position="47"/>
        <end position="67"/>
    </location>
</feature>
<feature type="region of interest" description="Disordered" evidence="1">
    <location>
        <begin position="39"/>
        <end position="67"/>
    </location>
</feature>
<dbReference type="EMBL" id="BMAV01007113">
    <property type="protein sequence ID" value="GFY49629.1"/>
    <property type="molecule type" value="Genomic_DNA"/>
</dbReference>
<protein>
    <submittedName>
        <fullName evidence="2">Uncharacterized protein</fullName>
    </submittedName>
</protein>